<evidence type="ECO:0000313" key="3">
    <source>
        <dbReference type="EMBL" id="KAL0947879.1"/>
    </source>
</evidence>
<comment type="caution">
    <text evidence="3">The sequence shown here is derived from an EMBL/GenBank/DDBJ whole genome shotgun (WGS) entry which is preliminary data.</text>
</comment>
<dbReference type="Proteomes" id="UP001556367">
    <property type="component" value="Unassembled WGS sequence"/>
</dbReference>
<accession>A0ABR3IX37</accession>
<proteinExistence type="predicted"/>
<dbReference type="EMBL" id="JASNQZ010000014">
    <property type="protein sequence ID" value="KAL0947879.1"/>
    <property type="molecule type" value="Genomic_DNA"/>
</dbReference>
<organism evidence="3 4">
    <name type="scientific">Hohenbuehelia grisea</name>
    <dbReference type="NCBI Taxonomy" id="104357"/>
    <lineage>
        <taxon>Eukaryota</taxon>
        <taxon>Fungi</taxon>
        <taxon>Dikarya</taxon>
        <taxon>Basidiomycota</taxon>
        <taxon>Agaricomycotina</taxon>
        <taxon>Agaricomycetes</taxon>
        <taxon>Agaricomycetidae</taxon>
        <taxon>Agaricales</taxon>
        <taxon>Pleurotineae</taxon>
        <taxon>Pleurotaceae</taxon>
        <taxon>Hohenbuehelia</taxon>
    </lineage>
</organism>
<feature type="chain" id="PRO_5045831180" evidence="2">
    <location>
        <begin position="16"/>
        <end position="151"/>
    </location>
</feature>
<evidence type="ECO:0000256" key="2">
    <source>
        <dbReference type="SAM" id="SignalP"/>
    </source>
</evidence>
<feature type="region of interest" description="Disordered" evidence="1">
    <location>
        <begin position="43"/>
        <end position="70"/>
    </location>
</feature>
<reference evidence="4" key="1">
    <citation type="submission" date="2024-06" db="EMBL/GenBank/DDBJ databases">
        <title>Multi-omics analyses provide insights into the biosynthesis of the anticancer antibiotic pleurotin in Hohenbuehelia grisea.</title>
        <authorList>
            <person name="Weaver J.A."/>
            <person name="Alberti F."/>
        </authorList>
    </citation>
    <scope>NUCLEOTIDE SEQUENCE [LARGE SCALE GENOMIC DNA]</scope>
    <source>
        <strain evidence="4">T-177</strain>
    </source>
</reference>
<feature type="compositionally biased region" description="Polar residues" evidence="1">
    <location>
        <begin position="43"/>
        <end position="59"/>
    </location>
</feature>
<name>A0ABR3IX37_9AGAR</name>
<feature type="signal peptide" evidence="2">
    <location>
        <begin position="1"/>
        <end position="15"/>
    </location>
</feature>
<evidence type="ECO:0000313" key="4">
    <source>
        <dbReference type="Proteomes" id="UP001556367"/>
    </source>
</evidence>
<keyword evidence="4" id="KW-1185">Reference proteome</keyword>
<keyword evidence="2" id="KW-0732">Signal</keyword>
<evidence type="ECO:0000256" key="1">
    <source>
        <dbReference type="SAM" id="MobiDB-lite"/>
    </source>
</evidence>
<protein>
    <submittedName>
        <fullName evidence="3">Uncharacterized protein</fullName>
    </submittedName>
</protein>
<gene>
    <name evidence="3" type="ORF">HGRIS_010514</name>
</gene>
<sequence length="151" mass="17251">MGSDLFMFILGVCAASWWYKRSAERERRREAYYAHFYGTHATRSAPNANTGDNQQQLRSHQPFPLPPHQGWDADRTRFMDSMVDLSEATLDTLLVTFQIMKNKLVETKARREEFLPPPTQQYVVAPQPEAAPMAPFQSAQSTVEVKATKTD</sequence>